<sequence length="66" mass="7409">MFFFTLSAIYSSDISPPQIKLVIGQRPHDKDQLYGVALGWLKCRGLWDGWRPGVHAYFCLSPVGPA</sequence>
<accession>A0A0E9XQA3</accession>
<dbReference type="AlphaFoldDB" id="A0A0E9XQA3"/>
<organism evidence="1">
    <name type="scientific">Anguilla anguilla</name>
    <name type="common">European freshwater eel</name>
    <name type="synonym">Muraena anguilla</name>
    <dbReference type="NCBI Taxonomy" id="7936"/>
    <lineage>
        <taxon>Eukaryota</taxon>
        <taxon>Metazoa</taxon>
        <taxon>Chordata</taxon>
        <taxon>Craniata</taxon>
        <taxon>Vertebrata</taxon>
        <taxon>Euteleostomi</taxon>
        <taxon>Actinopterygii</taxon>
        <taxon>Neopterygii</taxon>
        <taxon>Teleostei</taxon>
        <taxon>Anguilliformes</taxon>
        <taxon>Anguillidae</taxon>
        <taxon>Anguilla</taxon>
    </lineage>
</organism>
<evidence type="ECO:0000313" key="1">
    <source>
        <dbReference type="EMBL" id="JAI04036.1"/>
    </source>
</evidence>
<reference evidence="1" key="2">
    <citation type="journal article" date="2015" name="Fish Shellfish Immunol.">
        <title>Early steps in the European eel (Anguilla anguilla)-Vibrio vulnificus interaction in the gills: Role of the RtxA13 toxin.</title>
        <authorList>
            <person name="Callol A."/>
            <person name="Pajuelo D."/>
            <person name="Ebbesson L."/>
            <person name="Teles M."/>
            <person name="MacKenzie S."/>
            <person name="Amaro C."/>
        </authorList>
    </citation>
    <scope>NUCLEOTIDE SEQUENCE</scope>
</reference>
<protein>
    <submittedName>
        <fullName evidence="1">Uncharacterized protein</fullName>
    </submittedName>
</protein>
<proteinExistence type="predicted"/>
<dbReference type="EMBL" id="GBXM01004542">
    <property type="protein sequence ID" value="JAI04036.1"/>
    <property type="molecule type" value="Transcribed_RNA"/>
</dbReference>
<name>A0A0E9XQA3_ANGAN</name>
<reference evidence="1" key="1">
    <citation type="submission" date="2014-11" db="EMBL/GenBank/DDBJ databases">
        <authorList>
            <person name="Amaro Gonzalez C."/>
        </authorList>
    </citation>
    <scope>NUCLEOTIDE SEQUENCE</scope>
</reference>